<reference evidence="2" key="1">
    <citation type="submission" date="2015-04" db="EMBL/GenBank/DDBJ databases">
        <title>Physiological reanalysis, assessment of diazotrophy, and genome sequences of multiple isolates of Streptomyces thermoautotrophicus.</title>
        <authorList>
            <person name="MacKellar D.C."/>
            <person name="Lieber L."/>
            <person name="Norman J."/>
            <person name="Bolger A."/>
            <person name="Tobin C."/>
            <person name="Murray J.W."/>
            <person name="Chang R."/>
            <person name="Ford T."/>
            <person name="Nguyen P.Q."/>
            <person name="Woodward J."/>
            <person name="Permingeat H."/>
            <person name="Joshi N.S."/>
            <person name="Silver P.A."/>
            <person name="Usadel B."/>
            <person name="Rutherford A.W."/>
            <person name="Friesen M."/>
            <person name="Prell J."/>
        </authorList>
    </citation>
    <scope>NUCLEOTIDE SEQUENCE [LARGE SCALE GENOMIC DNA]</scope>
    <source>
        <strain evidence="2">H1</strain>
    </source>
</reference>
<protein>
    <submittedName>
        <fullName evidence="1">Uncharacterized protein</fullName>
    </submittedName>
</protein>
<evidence type="ECO:0000313" key="2">
    <source>
        <dbReference type="Proteomes" id="UP000070188"/>
    </source>
</evidence>
<evidence type="ECO:0000313" key="1">
    <source>
        <dbReference type="EMBL" id="KWX03201.1"/>
    </source>
</evidence>
<organism evidence="1 2">
    <name type="scientific">Carbonactinospora thermoautotrophica</name>
    <dbReference type="NCBI Taxonomy" id="1469144"/>
    <lineage>
        <taxon>Bacteria</taxon>
        <taxon>Bacillati</taxon>
        <taxon>Actinomycetota</taxon>
        <taxon>Actinomycetes</taxon>
        <taxon>Kitasatosporales</taxon>
        <taxon>Carbonactinosporaceae</taxon>
        <taxon>Carbonactinospora</taxon>
    </lineage>
</organism>
<dbReference type="AlphaFoldDB" id="A0A132MZ67"/>
<accession>A0A132MZ67</accession>
<sequence length="93" mass="10614">MRELYDFGVQVLRMEAREKELNDRDRAVVNQARQMLGLDAEGFRVEHVPGPVEPLLWLCDIVAGAVRLHRLGESMYREALGDVVLDFDVVTDC</sequence>
<keyword evidence="2" id="KW-1185">Reference proteome</keyword>
<proteinExistence type="predicted"/>
<comment type="caution">
    <text evidence="1">The sequence shown here is derived from an EMBL/GenBank/DDBJ whole genome shotgun (WGS) entry which is preliminary data.</text>
</comment>
<dbReference type="PATRIC" id="fig|1469144.10.peg.4563"/>
<gene>
    <name evidence="1" type="ORF">LI90_4252</name>
</gene>
<dbReference type="Proteomes" id="UP000070188">
    <property type="component" value="Unassembled WGS sequence"/>
</dbReference>
<name>A0A132MZ67_9ACTN</name>
<dbReference type="EMBL" id="LAXD01000001">
    <property type="protein sequence ID" value="KWX03201.1"/>
    <property type="molecule type" value="Genomic_DNA"/>
</dbReference>